<gene>
    <name evidence="1" type="ORF">HKD39_04030</name>
</gene>
<reference evidence="1 2" key="1">
    <citation type="submission" date="2020-05" db="EMBL/GenBank/DDBJ databases">
        <title>Nakamurella sp. DB0629 isolated from air conditioner.</title>
        <authorList>
            <person name="Kim D.H."/>
            <person name="Kim D.-U."/>
        </authorList>
    </citation>
    <scope>NUCLEOTIDE SEQUENCE [LARGE SCALE GENOMIC DNA]</scope>
    <source>
        <strain evidence="1 2">DB0629</strain>
    </source>
</reference>
<dbReference type="AlphaFoldDB" id="A0A849A2R5"/>
<comment type="caution">
    <text evidence="1">The sequence shown here is derived from an EMBL/GenBank/DDBJ whole genome shotgun (WGS) entry which is preliminary data.</text>
</comment>
<organism evidence="1 2">
    <name type="scientific">Nakamurella aerolata</name>
    <dbReference type="NCBI Taxonomy" id="1656892"/>
    <lineage>
        <taxon>Bacteria</taxon>
        <taxon>Bacillati</taxon>
        <taxon>Actinomycetota</taxon>
        <taxon>Actinomycetes</taxon>
        <taxon>Nakamurellales</taxon>
        <taxon>Nakamurellaceae</taxon>
        <taxon>Nakamurella</taxon>
    </lineage>
</organism>
<evidence type="ECO:0000313" key="1">
    <source>
        <dbReference type="EMBL" id="NNG34899.1"/>
    </source>
</evidence>
<dbReference type="RefSeq" id="WP_171198561.1">
    <property type="nucleotide sequence ID" value="NZ_JABEND010000002.1"/>
</dbReference>
<dbReference type="Proteomes" id="UP000562984">
    <property type="component" value="Unassembled WGS sequence"/>
</dbReference>
<accession>A0A849A2R5</accession>
<evidence type="ECO:0000313" key="2">
    <source>
        <dbReference type="Proteomes" id="UP000562984"/>
    </source>
</evidence>
<proteinExistence type="predicted"/>
<name>A0A849A2R5_9ACTN</name>
<protein>
    <submittedName>
        <fullName evidence="1">Uncharacterized protein</fullName>
    </submittedName>
</protein>
<keyword evidence="2" id="KW-1185">Reference proteome</keyword>
<dbReference type="EMBL" id="JABEND010000002">
    <property type="protein sequence ID" value="NNG34899.1"/>
    <property type="molecule type" value="Genomic_DNA"/>
</dbReference>
<sequence>MEQISLFAADVAEPLLDDLGGLLAANGQLARGAAGTRLSILLGPATGPTSAAGTGPAETGSTDADYTDEVLARADALVAECDRRGIGAQRSIEGDRVLVSTDRLPELNALADAWTRGSVKRVPEFPAPPGGFLRCWALAAGHSEPAGYLLRTDPQAEQLLPPLAAALSAIGLTGSILGSRGGGPGVRIVGRRRLRRLVELLGTAPAGLTVGAFPAVEQASR</sequence>